<gene>
    <name evidence="1" type="ORF">ECRASSUSDP1_LOCUS21273</name>
</gene>
<dbReference type="AlphaFoldDB" id="A0AAD2D543"/>
<reference evidence="1" key="1">
    <citation type="submission" date="2023-07" db="EMBL/GenBank/DDBJ databases">
        <authorList>
            <consortium name="AG Swart"/>
            <person name="Singh M."/>
            <person name="Singh A."/>
            <person name="Seah K."/>
            <person name="Emmerich C."/>
        </authorList>
    </citation>
    <scope>NUCLEOTIDE SEQUENCE</scope>
    <source>
        <strain evidence="1">DP1</strain>
    </source>
</reference>
<proteinExistence type="predicted"/>
<evidence type="ECO:0000313" key="2">
    <source>
        <dbReference type="Proteomes" id="UP001295684"/>
    </source>
</evidence>
<protein>
    <submittedName>
        <fullName evidence="1">Uncharacterized protein</fullName>
    </submittedName>
</protein>
<comment type="caution">
    <text evidence="1">The sequence shown here is derived from an EMBL/GenBank/DDBJ whole genome shotgun (WGS) entry which is preliminary data.</text>
</comment>
<dbReference type="EMBL" id="CAMPGE010021728">
    <property type="protein sequence ID" value="CAI2379853.1"/>
    <property type="molecule type" value="Genomic_DNA"/>
</dbReference>
<organism evidence="1 2">
    <name type="scientific">Euplotes crassus</name>
    <dbReference type="NCBI Taxonomy" id="5936"/>
    <lineage>
        <taxon>Eukaryota</taxon>
        <taxon>Sar</taxon>
        <taxon>Alveolata</taxon>
        <taxon>Ciliophora</taxon>
        <taxon>Intramacronucleata</taxon>
        <taxon>Spirotrichea</taxon>
        <taxon>Hypotrichia</taxon>
        <taxon>Euplotida</taxon>
        <taxon>Euplotidae</taxon>
        <taxon>Moneuplotes</taxon>
    </lineage>
</organism>
<sequence>MQDSEYDIQVIESLDQEIIEEKKLEDQLGIRQPLDMRFYTLRPEDELDLLEDLPFPDILKNYRARRDPHRKFTLFVDSLLRRKRYVMRAEVMNDQRKTPPKDHLSLHALHDIEFIEEPGLHSWDNIGTDPLQFSRRRRKQNRIVPNIPTKPGPITICISDSDSPVNEMTYQPQYKHPRFQRF</sequence>
<name>A0AAD2D543_EUPCR</name>
<accession>A0AAD2D543</accession>
<keyword evidence="2" id="KW-1185">Reference proteome</keyword>
<evidence type="ECO:0000313" key="1">
    <source>
        <dbReference type="EMBL" id="CAI2379853.1"/>
    </source>
</evidence>
<dbReference type="Proteomes" id="UP001295684">
    <property type="component" value="Unassembled WGS sequence"/>
</dbReference>